<evidence type="ECO:0000259" key="6">
    <source>
        <dbReference type="Pfam" id="PF01095"/>
    </source>
</evidence>
<evidence type="ECO:0000256" key="3">
    <source>
        <dbReference type="ARBA" id="ARBA00007786"/>
    </source>
</evidence>
<protein>
    <submittedName>
        <fullName evidence="7">Plant invertase/pectin methylesterase inhibitor superfamily, putative</fullName>
    </submittedName>
</protein>
<dbReference type="STRING" id="3641.A0A061DV51"/>
<dbReference type="Pfam" id="PF01095">
    <property type="entry name" value="Pectinesterase"/>
    <property type="match status" value="1"/>
</dbReference>
<dbReference type="GO" id="GO:0045490">
    <property type="term" value="P:pectin catabolic process"/>
    <property type="evidence" value="ECO:0007669"/>
    <property type="project" value="UniProtKB-UniPathway"/>
</dbReference>
<accession>A0A061DV51</accession>
<dbReference type="GO" id="GO:0046910">
    <property type="term" value="F:pectinesterase inhibitor activity"/>
    <property type="evidence" value="ECO:0000318"/>
    <property type="project" value="GO_Central"/>
</dbReference>
<comment type="similarity">
    <text evidence="3">In the C-terminal section; belongs to the pectinesterase family.</text>
</comment>
<dbReference type="Gene3D" id="1.20.140.40">
    <property type="entry name" value="Invertase/pectin methylesterase inhibitor family protein"/>
    <property type="match status" value="1"/>
</dbReference>
<feature type="domain" description="Pectinesterase catalytic" evidence="6">
    <location>
        <begin position="280"/>
        <end position="580"/>
    </location>
</feature>
<dbReference type="PANTHER" id="PTHR31707">
    <property type="entry name" value="PECTINESTERASE"/>
    <property type="match status" value="1"/>
</dbReference>
<dbReference type="SUPFAM" id="SSF51126">
    <property type="entry name" value="Pectin lyase-like"/>
    <property type="match status" value="1"/>
</dbReference>
<dbReference type="Gramene" id="EOX96262">
    <property type="protein sequence ID" value="EOX96262"/>
    <property type="gene ID" value="TCM_005542"/>
</dbReference>
<sequence length="594" mass="65886">MFFSSCCTSSYLLSDLFVKLSSNATTNSGELPHISVLVVRVIDSAPNVHVVVVTDRSVELFPKLPHIPTSDELFPTNTDEEFFPTNTDEVSPNFTSNTSNELTHVPALVILVLLLKARMTPGLQWSMCFLPHRATYIQKRSPGTKSMQAISLIHVNKMSASVTTFLLLLAMATTSCSQELAEVVQMAKTMVVQSRNWAKASETLHGLDRSRSCSLVKAIRTLDDARTWLSGVPANHRTCLEGLGERGVVIQDHADAHQNLTTLLSEALALYGKHVVIKADFVVATDGSGTHKTINEAVAAVARMGNRRPQRVIIYVKSGVYSENVDIDRNVKNVWLVGDGMDKTIVTGSRNVPDGATILGSATFGVSGDGFWARDMTFENTAAPNKLQAVVLRVSSDHSVFYRCSFKGYQNTLFVQSLRQFYRDCHIDRTIDFIFSDAQVVLKNCDIFVKRPMNQQANMITAQGREDSNENTGISIQGSRVRPAADFDSVKHLFKSYLGRPWKRYSRTVFLKTDLDGLIDPKEWTEWSGSFALSTLYYAEYMNTGSGASIAHRVNWPGFHVLDSAQEAVPFTVSRLIQGEAWIPETGVPFWPQI</sequence>
<dbReference type="Proteomes" id="UP000026915">
    <property type="component" value="Chromosome 1"/>
</dbReference>
<dbReference type="SUPFAM" id="SSF101148">
    <property type="entry name" value="Plant invertase/pectin methylesterase inhibitor"/>
    <property type="match status" value="1"/>
</dbReference>
<dbReference type="EMBL" id="CM001879">
    <property type="protein sequence ID" value="EOX96262.1"/>
    <property type="molecule type" value="Genomic_DNA"/>
</dbReference>
<reference evidence="7 8" key="1">
    <citation type="journal article" date="2013" name="Genome Biol.">
        <title>The genome sequence of the most widely cultivated cacao type and its use to identify candidate genes regulating pod color.</title>
        <authorList>
            <person name="Motamayor J.C."/>
            <person name="Mockaitis K."/>
            <person name="Schmutz J."/>
            <person name="Haiminen N."/>
            <person name="Iii D.L."/>
            <person name="Cornejo O."/>
            <person name="Findley S.D."/>
            <person name="Zheng P."/>
            <person name="Utro F."/>
            <person name="Royaert S."/>
            <person name="Saski C."/>
            <person name="Jenkins J."/>
            <person name="Podicheti R."/>
            <person name="Zhao M."/>
            <person name="Scheffler B.E."/>
            <person name="Stack J.C."/>
            <person name="Feltus F.A."/>
            <person name="Mustiga G.M."/>
            <person name="Amores F."/>
            <person name="Phillips W."/>
            <person name="Marelli J.P."/>
            <person name="May G.D."/>
            <person name="Shapiro H."/>
            <person name="Ma J."/>
            <person name="Bustamante C.D."/>
            <person name="Schnell R.J."/>
            <person name="Main D."/>
            <person name="Gilbert D."/>
            <person name="Parida L."/>
            <person name="Kuhn D.N."/>
        </authorList>
    </citation>
    <scope>NUCLEOTIDE SEQUENCE [LARGE SCALE GENOMIC DNA]</scope>
    <source>
        <strain evidence="8">cv. Matina 1-6</strain>
    </source>
</reference>
<dbReference type="eggNOG" id="ENOG502QSUJ">
    <property type="taxonomic scope" value="Eukaryota"/>
</dbReference>
<keyword evidence="5" id="KW-0063">Aspartyl esterase</keyword>
<evidence type="ECO:0000256" key="4">
    <source>
        <dbReference type="ARBA" id="ARBA00022801"/>
    </source>
</evidence>
<dbReference type="HOGENOM" id="CLU_012243_9_2_1"/>
<organism evidence="7 8">
    <name type="scientific">Theobroma cacao</name>
    <name type="common">Cacao</name>
    <name type="synonym">Cocoa</name>
    <dbReference type="NCBI Taxonomy" id="3641"/>
    <lineage>
        <taxon>Eukaryota</taxon>
        <taxon>Viridiplantae</taxon>
        <taxon>Streptophyta</taxon>
        <taxon>Embryophyta</taxon>
        <taxon>Tracheophyta</taxon>
        <taxon>Spermatophyta</taxon>
        <taxon>Magnoliopsida</taxon>
        <taxon>eudicotyledons</taxon>
        <taxon>Gunneridae</taxon>
        <taxon>Pentapetalae</taxon>
        <taxon>rosids</taxon>
        <taxon>malvids</taxon>
        <taxon>Malvales</taxon>
        <taxon>Malvaceae</taxon>
        <taxon>Byttnerioideae</taxon>
        <taxon>Theobroma</taxon>
    </lineage>
</organism>
<dbReference type="InterPro" id="IPR012334">
    <property type="entry name" value="Pectin_lyas_fold"/>
</dbReference>
<evidence type="ECO:0000256" key="2">
    <source>
        <dbReference type="ARBA" id="ARBA00006027"/>
    </source>
</evidence>
<dbReference type="OMA" id="MLVSWNP"/>
<dbReference type="AlphaFoldDB" id="A0A061DV51"/>
<proteinExistence type="inferred from homology"/>
<dbReference type="GO" id="GO:0030599">
    <property type="term" value="F:pectinesterase activity"/>
    <property type="evidence" value="ECO:0000318"/>
    <property type="project" value="GO_Central"/>
</dbReference>
<name>A0A061DV51_THECC</name>
<evidence type="ECO:0000313" key="7">
    <source>
        <dbReference type="EMBL" id="EOX96262.1"/>
    </source>
</evidence>
<keyword evidence="8" id="KW-1185">Reference proteome</keyword>
<dbReference type="InterPro" id="IPR011050">
    <property type="entry name" value="Pectin_lyase_fold/virulence"/>
</dbReference>
<comment type="similarity">
    <text evidence="2">In the N-terminal section; belongs to the PMEI family.</text>
</comment>
<comment type="pathway">
    <text evidence="1">Glycan metabolism; pectin degradation; 2-dehydro-3-deoxy-D-gluconate from pectin: step 1/5.</text>
</comment>
<dbReference type="InParanoid" id="A0A061DV51"/>
<gene>
    <name evidence="7" type="ORF">TCM_005542</name>
</gene>
<dbReference type="Gene3D" id="2.160.20.10">
    <property type="entry name" value="Single-stranded right-handed beta-helix, Pectin lyase-like"/>
    <property type="match status" value="1"/>
</dbReference>
<keyword evidence="4" id="KW-0378">Hydrolase</keyword>
<dbReference type="GO" id="GO:0042545">
    <property type="term" value="P:cell wall modification"/>
    <property type="evidence" value="ECO:0007669"/>
    <property type="project" value="InterPro"/>
</dbReference>
<dbReference type="UniPathway" id="UPA00545">
    <property type="reaction ID" value="UER00823"/>
</dbReference>
<dbReference type="CDD" id="cd15799">
    <property type="entry name" value="PMEI-like_4"/>
    <property type="match status" value="1"/>
</dbReference>
<evidence type="ECO:0000313" key="8">
    <source>
        <dbReference type="Proteomes" id="UP000026915"/>
    </source>
</evidence>
<evidence type="ECO:0000256" key="5">
    <source>
        <dbReference type="ARBA" id="ARBA00023085"/>
    </source>
</evidence>
<dbReference type="FunFam" id="2.160.20.10:FF:000001">
    <property type="entry name" value="Pectinesterase"/>
    <property type="match status" value="1"/>
</dbReference>
<dbReference type="InterPro" id="IPR035513">
    <property type="entry name" value="Invertase/methylesterase_inhib"/>
</dbReference>
<dbReference type="FunCoup" id="A0A061DV51">
    <property type="interactions" value="84"/>
</dbReference>
<dbReference type="InterPro" id="IPR000070">
    <property type="entry name" value="Pectinesterase_cat"/>
</dbReference>
<evidence type="ECO:0000256" key="1">
    <source>
        <dbReference type="ARBA" id="ARBA00005184"/>
    </source>
</evidence>